<accession>A0ABQ9TUW4</accession>
<feature type="compositionally biased region" description="Low complexity" evidence="1">
    <location>
        <begin position="316"/>
        <end position="327"/>
    </location>
</feature>
<sequence length="327" mass="34375">MRGRVGGWGAFLSPRRPGINGSISGREGGALAAATASGSHYHRRQRLHRRRLDSSPPRAPSEGRAQPPLAPRGRPPAPGLCPSHWLLSRLPTTDWPKPAFPAPERLTPARPRPRAGWGTLPPTVDSSGASWPAPCRGPRGCQGGRAPAHPPCTKRLCGACRGLAGGQAASGKSREREEGRATRGGAPSSARALAPPSARGDQPSQPQRLYTPFPSPNPRLSPLHPRIPPIFQSPGTIPHTLSHVSLFLLVPLPTPAPLTLTHPSAIFSPPSLRSRASPILGSFPRQPWPSPTPPGGSWGHRGGELRRGPGPGEQGGEPQAAGRVVGR</sequence>
<reference evidence="2 3" key="1">
    <citation type="submission" date="2023-05" db="EMBL/GenBank/DDBJ databases">
        <title>B98-5 Cell Line De Novo Hybrid Assembly: An Optical Mapping Approach.</title>
        <authorList>
            <person name="Kananen K."/>
            <person name="Auerbach J.A."/>
            <person name="Kautto E."/>
            <person name="Blachly J.S."/>
        </authorList>
    </citation>
    <scope>NUCLEOTIDE SEQUENCE [LARGE SCALE GENOMIC DNA]</scope>
    <source>
        <strain evidence="2">B95-8</strain>
        <tissue evidence="2">Cell line</tissue>
    </source>
</reference>
<comment type="caution">
    <text evidence="2">The sequence shown here is derived from an EMBL/GenBank/DDBJ whole genome shotgun (WGS) entry which is preliminary data.</text>
</comment>
<organism evidence="2 3">
    <name type="scientific">Saguinus oedipus</name>
    <name type="common">Cotton-top tamarin</name>
    <name type="synonym">Oedipomidas oedipus</name>
    <dbReference type="NCBI Taxonomy" id="9490"/>
    <lineage>
        <taxon>Eukaryota</taxon>
        <taxon>Metazoa</taxon>
        <taxon>Chordata</taxon>
        <taxon>Craniata</taxon>
        <taxon>Vertebrata</taxon>
        <taxon>Euteleostomi</taxon>
        <taxon>Mammalia</taxon>
        <taxon>Eutheria</taxon>
        <taxon>Euarchontoglires</taxon>
        <taxon>Primates</taxon>
        <taxon>Haplorrhini</taxon>
        <taxon>Platyrrhini</taxon>
        <taxon>Cebidae</taxon>
        <taxon>Callitrichinae</taxon>
        <taxon>Saguinus</taxon>
    </lineage>
</organism>
<evidence type="ECO:0000313" key="2">
    <source>
        <dbReference type="EMBL" id="KAK2088572.1"/>
    </source>
</evidence>
<keyword evidence="3" id="KW-1185">Reference proteome</keyword>
<feature type="compositionally biased region" description="Basic and acidic residues" evidence="1">
    <location>
        <begin position="172"/>
        <end position="181"/>
    </location>
</feature>
<proteinExistence type="predicted"/>
<evidence type="ECO:0000313" key="3">
    <source>
        <dbReference type="Proteomes" id="UP001266305"/>
    </source>
</evidence>
<feature type="region of interest" description="Disordered" evidence="1">
    <location>
        <begin position="281"/>
        <end position="327"/>
    </location>
</feature>
<feature type="region of interest" description="Disordered" evidence="1">
    <location>
        <begin position="1"/>
        <end position="131"/>
    </location>
</feature>
<gene>
    <name evidence="2" type="ORF">P7K49_034479</name>
</gene>
<feature type="compositionally biased region" description="Pro residues" evidence="1">
    <location>
        <begin position="68"/>
        <end position="79"/>
    </location>
</feature>
<feature type="compositionally biased region" description="Low complexity" evidence="1">
    <location>
        <begin position="183"/>
        <end position="200"/>
    </location>
</feature>
<feature type="compositionally biased region" description="Low complexity" evidence="1">
    <location>
        <begin position="29"/>
        <end position="38"/>
    </location>
</feature>
<protein>
    <submittedName>
        <fullName evidence="2">Uncharacterized protein</fullName>
    </submittedName>
</protein>
<name>A0ABQ9TUW4_SAGOE</name>
<feature type="compositionally biased region" description="Basic residues" evidence="1">
    <location>
        <begin position="40"/>
        <end position="51"/>
    </location>
</feature>
<dbReference type="Proteomes" id="UP001266305">
    <property type="component" value="Unassembled WGS sequence"/>
</dbReference>
<evidence type="ECO:0000256" key="1">
    <source>
        <dbReference type="SAM" id="MobiDB-lite"/>
    </source>
</evidence>
<feature type="region of interest" description="Disordered" evidence="1">
    <location>
        <begin position="164"/>
        <end position="231"/>
    </location>
</feature>
<dbReference type="EMBL" id="JASSZA010000019">
    <property type="protein sequence ID" value="KAK2088572.1"/>
    <property type="molecule type" value="Genomic_DNA"/>
</dbReference>